<reference evidence="1" key="1">
    <citation type="submission" date="2015-01" db="EMBL/GenBank/DDBJ databases">
        <authorList>
            <consortium name="The Broad Institute Genomics Platform"/>
            <person name="Cuomo C."/>
            <person name="Litvintseva A."/>
            <person name="Chen Y."/>
            <person name="Heitman J."/>
            <person name="Sun S."/>
            <person name="Springer D."/>
            <person name="Dromer F."/>
            <person name="Young S."/>
            <person name="Zeng Q."/>
            <person name="Gargeya S."/>
            <person name="Abouelleil A."/>
            <person name="Alvarado L."/>
            <person name="Chapman S.B."/>
            <person name="Gainer-Dewar J."/>
            <person name="Goldberg J."/>
            <person name="Griggs A."/>
            <person name="Gujja S."/>
            <person name="Hansen M."/>
            <person name="Howarth C."/>
            <person name="Imamovic A."/>
            <person name="Larimer J."/>
            <person name="Murphy C."/>
            <person name="Naylor J."/>
            <person name="Pearson M."/>
            <person name="Priest M."/>
            <person name="Roberts A."/>
            <person name="Saif S."/>
            <person name="Shea T."/>
            <person name="Sykes S."/>
            <person name="Wortman J."/>
            <person name="Nusbaum C."/>
            <person name="Birren B."/>
        </authorList>
    </citation>
    <scope>NUCLEOTIDE SEQUENCE</scope>
    <source>
        <strain evidence="1">IND107</strain>
    </source>
</reference>
<dbReference type="Proteomes" id="UP000054399">
    <property type="component" value="Unassembled WGS sequence"/>
</dbReference>
<organism evidence="1 2">
    <name type="scientific">Cryptococcus tetragattii IND107</name>
    <dbReference type="NCBI Taxonomy" id="1296105"/>
    <lineage>
        <taxon>Eukaryota</taxon>
        <taxon>Fungi</taxon>
        <taxon>Dikarya</taxon>
        <taxon>Basidiomycota</taxon>
        <taxon>Agaricomycotina</taxon>
        <taxon>Tremellomycetes</taxon>
        <taxon>Tremellales</taxon>
        <taxon>Cryptococcaceae</taxon>
        <taxon>Cryptococcus</taxon>
        <taxon>Cryptococcus gattii species complex</taxon>
    </lineage>
</organism>
<dbReference type="RefSeq" id="XP_066615923.1">
    <property type="nucleotide sequence ID" value="XM_066755637.1"/>
</dbReference>
<dbReference type="EMBL" id="ATAM02000002">
    <property type="protein sequence ID" value="KAL0253702.1"/>
    <property type="molecule type" value="Genomic_DNA"/>
</dbReference>
<accession>A0ABR3BZE9</accession>
<name>A0ABR3BZE9_9TREE</name>
<protein>
    <submittedName>
        <fullName evidence="1">Uncharacterized protein</fullName>
    </submittedName>
</protein>
<evidence type="ECO:0000313" key="2">
    <source>
        <dbReference type="Proteomes" id="UP000054399"/>
    </source>
</evidence>
<reference evidence="1" key="2">
    <citation type="submission" date="2024-01" db="EMBL/GenBank/DDBJ databases">
        <title>Comparative genomics of Cryptococcus and Kwoniella reveals pathogenesis evolution and contrasting modes of karyotype evolution via chromosome fusion or intercentromeric recombination.</title>
        <authorList>
            <person name="Coelho M.A."/>
            <person name="David-Palma M."/>
            <person name="Shea T."/>
            <person name="Bowers K."/>
            <person name="Mcginley-Smith S."/>
            <person name="Mohammad A.W."/>
            <person name="Gnirke A."/>
            <person name="Yurkov A.M."/>
            <person name="Nowrousian M."/>
            <person name="Sun S."/>
            <person name="Cuomo C.A."/>
            <person name="Heitman J."/>
        </authorList>
    </citation>
    <scope>NUCLEOTIDE SEQUENCE</scope>
    <source>
        <strain evidence="1">IND107</strain>
    </source>
</reference>
<evidence type="ECO:0000313" key="1">
    <source>
        <dbReference type="EMBL" id="KAL0253702.1"/>
    </source>
</evidence>
<keyword evidence="2" id="KW-1185">Reference proteome</keyword>
<sequence length="237" mass="25179">MLSSPTLSEMEFDDLEAPRVTLAMINGLETSGSNLSSSIAPPSGPIATKPKIKKVKKTRGLIGYLSPLKEEAFVGPLLPSVQDTIMLIQEQCPSLSAVPSSCISLHLRFDGNTQDAVKNVLFKVLPSAWPGAVSEVLPLVYIKVKNQDTKVGRPASAQCDNGNKGTCNACERMASHPKTGAGVTPTQAYKHPELKPGAPIGGLTWDDLKKNGTLLGVQSSWRDDGATGCNSRRALLD</sequence>
<gene>
    <name evidence="1" type="ORF">I308_101078</name>
</gene>
<comment type="caution">
    <text evidence="1">The sequence shown here is derived from an EMBL/GenBank/DDBJ whole genome shotgun (WGS) entry which is preliminary data.</text>
</comment>
<proteinExistence type="predicted"/>
<dbReference type="GeneID" id="91987936"/>